<proteinExistence type="predicted"/>
<sequence>MIGFGTLVILGVVIGSVSVSMFWFIDNLTIDVTSESGELVQVGGVEFGVQFVSYYEILEKKSEYLEFEKDLIIKGISTSETPDGIYFQIQITAHNVGTETVRITGGQFHLLDSYNTKYDAVFIGYGDNELSLIDLEPNNSVTVTTQFDIPYDDQMKYIVGIIPDRYGLQESQERGFICVKNCQN</sequence>
<evidence type="ECO:0000313" key="4">
    <source>
        <dbReference type="EMBL" id="AIF02866.1"/>
    </source>
</evidence>
<dbReference type="EMBL" id="KF900663">
    <property type="protein sequence ID" value="AIF02866.1"/>
    <property type="molecule type" value="Genomic_DNA"/>
</dbReference>
<evidence type="ECO:0000259" key="3">
    <source>
        <dbReference type="Pfam" id="PF11611"/>
    </source>
</evidence>
<feature type="transmembrane region" description="Helical" evidence="2">
    <location>
        <begin position="7"/>
        <end position="25"/>
    </location>
</feature>
<keyword evidence="2" id="KW-0472">Membrane</keyword>
<keyword evidence="2" id="KW-0812">Transmembrane</keyword>
<evidence type="ECO:0000256" key="1">
    <source>
        <dbReference type="ARBA" id="ARBA00022729"/>
    </source>
</evidence>
<dbReference type="InterPro" id="IPR029051">
    <property type="entry name" value="DUF4352"/>
</dbReference>
<accession>A0A075GFN1</accession>
<dbReference type="AlphaFoldDB" id="A0A075GFN1"/>
<dbReference type="Gene3D" id="2.60.40.1240">
    <property type="match status" value="1"/>
</dbReference>
<name>A0A075GFN1_9ARCH</name>
<organism evidence="4">
    <name type="scientific">uncultured marine thaumarchaeote KM3_15_E05</name>
    <dbReference type="NCBI Taxonomy" id="1456027"/>
    <lineage>
        <taxon>Archaea</taxon>
        <taxon>Nitrososphaerota</taxon>
        <taxon>environmental samples</taxon>
    </lineage>
</organism>
<keyword evidence="2" id="KW-1133">Transmembrane helix</keyword>
<evidence type="ECO:0000256" key="2">
    <source>
        <dbReference type="SAM" id="Phobius"/>
    </source>
</evidence>
<feature type="domain" description="DUF4352" evidence="3">
    <location>
        <begin position="35"/>
        <end position="159"/>
    </location>
</feature>
<reference evidence="4" key="1">
    <citation type="journal article" date="2014" name="Genome Biol. Evol.">
        <title>Pangenome evidence for extensive interdomain horizontal transfer affecting lineage core and shell genes in uncultured planktonic thaumarchaeota and euryarchaeota.</title>
        <authorList>
            <person name="Deschamps P."/>
            <person name="Zivanovic Y."/>
            <person name="Moreira D."/>
            <person name="Rodriguez-Valera F."/>
            <person name="Lopez-Garcia P."/>
        </authorList>
    </citation>
    <scope>NUCLEOTIDE SEQUENCE</scope>
</reference>
<dbReference type="InterPro" id="IPR029050">
    <property type="entry name" value="Immunoprotect_excell_Ig-like"/>
</dbReference>
<keyword evidence="1" id="KW-0732">Signal</keyword>
<dbReference type="Pfam" id="PF11611">
    <property type="entry name" value="DUF4352"/>
    <property type="match status" value="1"/>
</dbReference>
<protein>
    <recommendedName>
        <fullName evidence="3">DUF4352 domain-containing protein</fullName>
    </recommendedName>
</protein>